<evidence type="ECO:0000256" key="1">
    <source>
        <dbReference type="ARBA" id="ARBA00007118"/>
    </source>
</evidence>
<protein>
    <submittedName>
        <fullName evidence="4">Nitroreductase family protein</fullName>
    </submittedName>
</protein>
<evidence type="ECO:0000256" key="2">
    <source>
        <dbReference type="ARBA" id="ARBA00023002"/>
    </source>
</evidence>
<dbReference type="InterPro" id="IPR029479">
    <property type="entry name" value="Nitroreductase"/>
</dbReference>
<comment type="similarity">
    <text evidence="1">Belongs to the nitroreductase family.</text>
</comment>
<dbReference type="AlphaFoldDB" id="A0A1X1J2F0"/>
<accession>A0A1X1J2F0</accession>
<comment type="caution">
    <text evidence="4">The sequence shown here is derived from an EMBL/GenBank/DDBJ whole genome shotgun (WGS) entry which is preliminary data.</text>
</comment>
<dbReference type="Pfam" id="PF00881">
    <property type="entry name" value="Nitroreductase"/>
    <property type="match status" value="1"/>
</dbReference>
<sequence length="204" mass="23168">MESILNFLDGRRSVRQFDTQADLGKGVITDILKHASYAPSGNNFQPWQVVVVSNKEKQTHLAEFAAGQLQVKEASAVLLLFGDKTAYDLDWWQHFHLEKGAATKEAIPERIRRMEAYFSLHPEDKGIEGLRLDVGLFAMNLMHVIRAYGYDSVPMRGADFTAIKTYLEVPEDWEPILMLPIGKALKAGHPHARRSVEEFVRFID</sequence>
<dbReference type="RefSeq" id="WP_084971255.1">
    <property type="nucleotide sequence ID" value="NZ_NCUW01000026.1"/>
</dbReference>
<dbReference type="Proteomes" id="UP000194008">
    <property type="component" value="Unassembled WGS sequence"/>
</dbReference>
<feature type="domain" description="Nitroreductase" evidence="3">
    <location>
        <begin position="9"/>
        <end position="183"/>
    </location>
</feature>
<dbReference type="SUPFAM" id="SSF55469">
    <property type="entry name" value="FMN-dependent nitroreductase-like"/>
    <property type="match status" value="1"/>
</dbReference>
<name>A0A1X1J2F0_STROR</name>
<dbReference type="GO" id="GO:0016491">
    <property type="term" value="F:oxidoreductase activity"/>
    <property type="evidence" value="ECO:0007669"/>
    <property type="project" value="UniProtKB-KW"/>
</dbReference>
<gene>
    <name evidence="4" type="ORF">B7709_02035</name>
</gene>
<dbReference type="CDD" id="cd02137">
    <property type="entry name" value="MhqN-like"/>
    <property type="match status" value="1"/>
</dbReference>
<dbReference type="InterPro" id="IPR000415">
    <property type="entry name" value="Nitroreductase-like"/>
</dbReference>
<organism evidence="4 5">
    <name type="scientific">Streptococcus oralis subsp. dentisani</name>
    <dbReference type="NCBI Taxonomy" id="1458253"/>
    <lineage>
        <taxon>Bacteria</taxon>
        <taxon>Bacillati</taxon>
        <taxon>Bacillota</taxon>
        <taxon>Bacilli</taxon>
        <taxon>Lactobacillales</taxon>
        <taxon>Streptococcaceae</taxon>
        <taxon>Streptococcus</taxon>
    </lineage>
</organism>
<reference evidence="4 5" key="1">
    <citation type="journal article" date="2016" name="Eur. J. Clin. Microbiol. Infect. Dis.">
        <title>Whole genome sequencing as a tool for phylogenetic analysis of clinical strains of Mitis group streptococci.</title>
        <authorList>
            <person name="Rasmussen L.H."/>
            <person name="Dargis R."/>
            <person name="Hojholt K."/>
            <person name="Christensen J.J."/>
            <person name="Skovgaard O."/>
            <person name="Justesen U.S."/>
            <person name="Rosenvinge F.S."/>
            <person name="Moser C."/>
            <person name="Lukjancenko O."/>
            <person name="Rasmussen S."/>
            <person name="Nielsen X.C."/>
        </authorList>
    </citation>
    <scope>NUCLEOTIDE SEQUENCE [LARGE SCALE GENOMIC DNA]</scope>
    <source>
        <strain evidence="4 5">Y_5914_11</strain>
    </source>
</reference>
<evidence type="ECO:0000313" key="4">
    <source>
        <dbReference type="EMBL" id="ORO79561.1"/>
    </source>
</evidence>
<evidence type="ECO:0000259" key="3">
    <source>
        <dbReference type="Pfam" id="PF00881"/>
    </source>
</evidence>
<dbReference type="PANTHER" id="PTHR43673">
    <property type="entry name" value="NAD(P)H NITROREDUCTASE YDGI-RELATED"/>
    <property type="match status" value="1"/>
</dbReference>
<evidence type="ECO:0000313" key="5">
    <source>
        <dbReference type="Proteomes" id="UP000194008"/>
    </source>
</evidence>
<keyword evidence="2" id="KW-0560">Oxidoreductase</keyword>
<dbReference type="EMBL" id="NCUW01000026">
    <property type="protein sequence ID" value="ORO79561.1"/>
    <property type="molecule type" value="Genomic_DNA"/>
</dbReference>
<dbReference type="PANTHER" id="PTHR43673:SF10">
    <property type="entry name" value="NADH DEHYDROGENASE_NAD(P)H NITROREDUCTASE XCC3605-RELATED"/>
    <property type="match status" value="1"/>
</dbReference>
<dbReference type="Gene3D" id="3.40.109.10">
    <property type="entry name" value="NADH Oxidase"/>
    <property type="match status" value="1"/>
</dbReference>
<proteinExistence type="inferred from homology"/>